<keyword evidence="6" id="KW-1185">Reference proteome</keyword>
<dbReference type="Proteomes" id="UP001552299">
    <property type="component" value="Unassembled WGS sequence"/>
</dbReference>
<dbReference type="AlphaFoldDB" id="A0ABD0TXD2"/>
<comment type="subcellular location">
    <subcellularLocation>
        <location evidence="1">Nucleus</location>
    </subcellularLocation>
</comment>
<comment type="caution">
    <text evidence="5">The sequence shown here is derived from an EMBL/GenBank/DDBJ whole genome shotgun (WGS) entry which is preliminary data.</text>
</comment>
<dbReference type="GO" id="GO:0005634">
    <property type="term" value="C:nucleus"/>
    <property type="evidence" value="ECO:0007669"/>
    <property type="project" value="UniProtKB-SubCell"/>
</dbReference>
<evidence type="ECO:0000256" key="3">
    <source>
        <dbReference type="SAM" id="MobiDB-lite"/>
    </source>
</evidence>
<evidence type="ECO:0000313" key="5">
    <source>
        <dbReference type="EMBL" id="KAL0904334.1"/>
    </source>
</evidence>
<feature type="domain" description="Ribosomal eL28/Mak16" evidence="4">
    <location>
        <begin position="17"/>
        <end position="75"/>
    </location>
</feature>
<protein>
    <recommendedName>
        <fullName evidence="4">Ribosomal eL28/Mak16 domain-containing protein</fullName>
    </recommendedName>
</protein>
<proteinExistence type="predicted"/>
<dbReference type="PANTHER" id="PTHR23405:SF4">
    <property type="entry name" value="PROTEIN MAK16 HOMOLOG"/>
    <property type="match status" value="1"/>
</dbReference>
<sequence length="179" mass="21179">MKYRRKEDLHVCHCWVFYLYMKTIERAHMPDKLWERVKLHRNYEKAMETIDKHLQYWPRLLLHKIKQRLTKMTQYRIRMRKLQLKVRYTTGWRLFVTCSRTLENSLQLLLAGGSKGKRKLAAELELYGGWDLQEMSRLKLTDSGHNRNLVVPFGGKPLGSESPGHNRLPAVPFGGRTTG</sequence>
<dbReference type="EMBL" id="JANQDX010000019">
    <property type="protein sequence ID" value="KAL0904334.1"/>
    <property type="molecule type" value="Genomic_DNA"/>
</dbReference>
<evidence type="ECO:0000256" key="1">
    <source>
        <dbReference type="ARBA" id="ARBA00004123"/>
    </source>
</evidence>
<evidence type="ECO:0000256" key="2">
    <source>
        <dbReference type="ARBA" id="ARBA00023242"/>
    </source>
</evidence>
<evidence type="ECO:0000259" key="4">
    <source>
        <dbReference type="Pfam" id="PF01778"/>
    </source>
</evidence>
<dbReference type="Pfam" id="PF01778">
    <property type="entry name" value="Ribosomal_L28e"/>
    <property type="match status" value="1"/>
</dbReference>
<dbReference type="PANTHER" id="PTHR23405">
    <property type="entry name" value="MAINTENANCE OF KILLER 16 MAK16 PROTEIN-RELATED"/>
    <property type="match status" value="1"/>
</dbReference>
<reference evidence="5 6" key="1">
    <citation type="journal article" date="2024" name="Plant Biotechnol. J.">
        <title>Dendrobium thyrsiflorum genome and its molecular insights into genes involved in important horticultural traits.</title>
        <authorList>
            <person name="Chen B."/>
            <person name="Wang J.Y."/>
            <person name="Zheng P.J."/>
            <person name="Li K.L."/>
            <person name="Liang Y.M."/>
            <person name="Chen X.F."/>
            <person name="Zhang C."/>
            <person name="Zhao X."/>
            <person name="He X."/>
            <person name="Zhang G.Q."/>
            <person name="Liu Z.J."/>
            <person name="Xu Q."/>
        </authorList>
    </citation>
    <scope>NUCLEOTIDE SEQUENCE [LARGE SCALE GENOMIC DNA]</scope>
    <source>
        <strain evidence="5">GZMU011</strain>
    </source>
</reference>
<evidence type="ECO:0000313" key="6">
    <source>
        <dbReference type="Proteomes" id="UP001552299"/>
    </source>
</evidence>
<keyword evidence="2" id="KW-0539">Nucleus</keyword>
<name>A0ABD0TXD2_DENTH</name>
<gene>
    <name evidence="5" type="ORF">M5K25_026426</name>
</gene>
<organism evidence="5 6">
    <name type="scientific">Dendrobium thyrsiflorum</name>
    <name type="common">Pinecone-like raceme dendrobium</name>
    <name type="synonym">Orchid</name>
    <dbReference type="NCBI Taxonomy" id="117978"/>
    <lineage>
        <taxon>Eukaryota</taxon>
        <taxon>Viridiplantae</taxon>
        <taxon>Streptophyta</taxon>
        <taxon>Embryophyta</taxon>
        <taxon>Tracheophyta</taxon>
        <taxon>Spermatophyta</taxon>
        <taxon>Magnoliopsida</taxon>
        <taxon>Liliopsida</taxon>
        <taxon>Asparagales</taxon>
        <taxon>Orchidaceae</taxon>
        <taxon>Epidendroideae</taxon>
        <taxon>Malaxideae</taxon>
        <taxon>Dendrobiinae</taxon>
        <taxon>Dendrobium</taxon>
    </lineage>
</organism>
<feature type="region of interest" description="Disordered" evidence="3">
    <location>
        <begin position="155"/>
        <end position="179"/>
    </location>
</feature>
<accession>A0ABD0TXD2</accession>
<dbReference type="InterPro" id="IPR029004">
    <property type="entry name" value="Ribosomal_eL28/Mak16"/>
</dbReference>